<gene>
    <name evidence="1" type="ORF">MPAN_003330</name>
</gene>
<sequence>MMTYTMVMQMFFTVIGLSVLGIYIGRKMDPEGELATYLAAAGLFIGIFIGFMTLHQFIKSEERYERRKRN</sequence>
<dbReference type="Proteomes" id="UP000620133">
    <property type="component" value="Chromosome"/>
</dbReference>
<keyword evidence="2" id="KW-1185">Reference proteome</keyword>
<dbReference type="EMBL" id="AP024412">
    <property type="protein sequence ID" value="BCR35440.1"/>
    <property type="molecule type" value="Genomic_DNA"/>
</dbReference>
<name>A0A7U9XW24_9MOLU</name>
<reference evidence="1" key="1">
    <citation type="submission" date="2021-01" db="EMBL/GenBank/DDBJ databases">
        <title>Draft genome sequence of Acholeplasmataceae bacterium strain Mahy22.</title>
        <authorList>
            <person name="Watanabe M."/>
            <person name="Kojima H."/>
            <person name="Fukui M."/>
        </authorList>
    </citation>
    <scope>NUCLEOTIDE SEQUENCE</scope>
    <source>
        <strain evidence="1">Mahy22</strain>
    </source>
</reference>
<organism evidence="1 2">
    <name type="scientific">Mariniplasma anaerobium</name>
    <dbReference type="NCBI Taxonomy" id="2735436"/>
    <lineage>
        <taxon>Bacteria</taxon>
        <taxon>Bacillati</taxon>
        <taxon>Mycoplasmatota</taxon>
        <taxon>Mollicutes</taxon>
        <taxon>Acholeplasmatales</taxon>
        <taxon>Acholeplasmataceae</taxon>
        <taxon>Mariniplasma</taxon>
    </lineage>
</organism>
<accession>A0A7U9XW24</accession>
<evidence type="ECO:0000313" key="2">
    <source>
        <dbReference type="Proteomes" id="UP000620133"/>
    </source>
</evidence>
<protein>
    <recommendedName>
        <fullName evidence="3">AtpZ/AtpI family protein</fullName>
    </recommendedName>
</protein>
<dbReference type="KEGG" id="manr:MPAN_003330"/>
<proteinExistence type="predicted"/>
<dbReference type="AlphaFoldDB" id="A0A7U9XW24"/>
<evidence type="ECO:0000313" key="1">
    <source>
        <dbReference type="EMBL" id="BCR35440.1"/>
    </source>
</evidence>
<evidence type="ECO:0008006" key="3">
    <source>
        <dbReference type="Google" id="ProtNLM"/>
    </source>
</evidence>